<dbReference type="EMBL" id="LBUX01000029">
    <property type="protein sequence ID" value="KKQ73656.1"/>
    <property type="molecule type" value="Genomic_DNA"/>
</dbReference>
<organism evidence="1 2">
    <name type="scientific">Berkelbacteria bacterium GW2011_GWB1_38_5</name>
    <dbReference type="NCBI Taxonomy" id="1618336"/>
    <lineage>
        <taxon>Bacteria</taxon>
        <taxon>Candidatus Berkelbacteria</taxon>
    </lineage>
</organism>
<gene>
    <name evidence="1" type="ORF">US94_C0029G0001</name>
</gene>
<evidence type="ECO:0000313" key="2">
    <source>
        <dbReference type="Proteomes" id="UP000034498"/>
    </source>
</evidence>
<evidence type="ECO:0000313" key="1">
    <source>
        <dbReference type="EMBL" id="KKQ73656.1"/>
    </source>
</evidence>
<sequence>MAREEKRRQRILATIKTLGGRVTTGKIAQHLGLDFKIVAKSLETLRPFVQHIGGKNASAIWELTDQSPES</sequence>
<dbReference type="Proteomes" id="UP000034498">
    <property type="component" value="Unassembled WGS sequence"/>
</dbReference>
<reference evidence="1 2" key="1">
    <citation type="journal article" date="2015" name="Nature">
        <title>rRNA introns, odd ribosomes, and small enigmatic genomes across a large radiation of phyla.</title>
        <authorList>
            <person name="Brown C.T."/>
            <person name="Hug L.A."/>
            <person name="Thomas B.C."/>
            <person name="Sharon I."/>
            <person name="Castelle C.J."/>
            <person name="Singh A."/>
            <person name="Wilkins M.J."/>
            <person name="Williams K.H."/>
            <person name="Banfield J.F."/>
        </authorList>
    </citation>
    <scope>NUCLEOTIDE SEQUENCE [LARGE SCALE GENOMIC DNA]</scope>
</reference>
<dbReference type="AlphaFoldDB" id="A0A0G0N990"/>
<protein>
    <submittedName>
        <fullName evidence="1">Uncharacterized protein</fullName>
    </submittedName>
</protein>
<name>A0A0G0N990_9BACT</name>
<proteinExistence type="predicted"/>
<comment type="caution">
    <text evidence="1">The sequence shown here is derived from an EMBL/GenBank/DDBJ whole genome shotgun (WGS) entry which is preliminary data.</text>
</comment>
<accession>A0A0G0N990</accession>